<protein>
    <submittedName>
        <fullName evidence="1">Uncharacterized protein</fullName>
    </submittedName>
</protein>
<keyword evidence="2" id="KW-1185">Reference proteome</keyword>
<dbReference type="AlphaFoldDB" id="B0C135"/>
<gene>
    <name evidence="1" type="ordered locus">AM1_3439</name>
</gene>
<reference evidence="1 2" key="1">
    <citation type="journal article" date="2008" name="Proc. Natl. Acad. Sci. U.S.A.">
        <title>Niche adaptation and genome expansion in the chlorophyll d-producing cyanobacterium Acaryochloris marina.</title>
        <authorList>
            <person name="Swingley W.D."/>
            <person name="Chen M."/>
            <person name="Cheung P.C."/>
            <person name="Conrad A.L."/>
            <person name="Dejesa L.C."/>
            <person name="Hao J."/>
            <person name="Honchak B.M."/>
            <person name="Karbach L.E."/>
            <person name="Kurdoglu A."/>
            <person name="Lahiri S."/>
            <person name="Mastrian S.D."/>
            <person name="Miyashita H."/>
            <person name="Page L."/>
            <person name="Ramakrishna P."/>
            <person name="Satoh S."/>
            <person name="Sattley W.M."/>
            <person name="Shimada Y."/>
            <person name="Taylor H.L."/>
            <person name="Tomo T."/>
            <person name="Tsuchiya T."/>
            <person name="Wang Z.T."/>
            <person name="Raymond J."/>
            <person name="Mimuro M."/>
            <person name="Blankenship R.E."/>
            <person name="Touchman J.W."/>
        </authorList>
    </citation>
    <scope>NUCLEOTIDE SEQUENCE [LARGE SCALE GENOMIC DNA]</scope>
    <source>
        <strain evidence="2">MBIC 11017</strain>
    </source>
</reference>
<dbReference type="STRING" id="329726.AM1_3439"/>
<name>B0C135_ACAM1</name>
<organism evidence="1 2">
    <name type="scientific">Acaryochloris marina (strain MBIC 11017)</name>
    <dbReference type="NCBI Taxonomy" id="329726"/>
    <lineage>
        <taxon>Bacteria</taxon>
        <taxon>Bacillati</taxon>
        <taxon>Cyanobacteriota</taxon>
        <taxon>Cyanophyceae</taxon>
        <taxon>Acaryochloridales</taxon>
        <taxon>Acaryochloridaceae</taxon>
        <taxon>Acaryochloris</taxon>
    </lineage>
</organism>
<dbReference type="Proteomes" id="UP000000268">
    <property type="component" value="Chromosome"/>
</dbReference>
<sequence length="54" mass="6410">MWIRRSHWQEEQPQLQVQAEWTLVDGQLQCQWQPATVLAEVEQPLAMLRRPKAA</sequence>
<evidence type="ECO:0000313" key="2">
    <source>
        <dbReference type="Proteomes" id="UP000000268"/>
    </source>
</evidence>
<dbReference type="EMBL" id="CP000828">
    <property type="protein sequence ID" value="ABW28433.1"/>
    <property type="molecule type" value="Genomic_DNA"/>
</dbReference>
<proteinExistence type="predicted"/>
<evidence type="ECO:0000313" key="1">
    <source>
        <dbReference type="EMBL" id="ABW28433.1"/>
    </source>
</evidence>
<dbReference type="RefSeq" id="WP_012163832.1">
    <property type="nucleotide sequence ID" value="NC_009925.1"/>
</dbReference>
<dbReference type="HOGENOM" id="CLU_3039294_0_0_3"/>
<accession>B0C135</accession>
<dbReference type="KEGG" id="amr:AM1_3439"/>